<evidence type="ECO:0000256" key="6">
    <source>
        <dbReference type="ARBA" id="ARBA00023043"/>
    </source>
</evidence>
<reference evidence="14" key="1">
    <citation type="submission" date="2021-06" db="EMBL/GenBank/DDBJ databases">
        <authorList>
            <person name="Hodson N. C."/>
            <person name="Mongue J. A."/>
            <person name="Jaron S. K."/>
        </authorList>
    </citation>
    <scope>NUCLEOTIDE SEQUENCE</scope>
</reference>
<dbReference type="Pfam" id="PF12796">
    <property type="entry name" value="Ank_2"/>
    <property type="match status" value="4"/>
</dbReference>
<feature type="transmembrane region" description="Helical" evidence="12">
    <location>
        <begin position="914"/>
        <end position="933"/>
    </location>
</feature>
<dbReference type="SMART" id="SM00248">
    <property type="entry name" value="ANK"/>
    <property type="match status" value="15"/>
</dbReference>
<dbReference type="PANTHER" id="PTHR47143">
    <property type="entry name" value="TRANSIENT RECEPTOR POTENTIAL CATION CHANNEL PROTEIN PAINLESS"/>
    <property type="match status" value="1"/>
</dbReference>
<evidence type="ECO:0000256" key="1">
    <source>
        <dbReference type="ARBA" id="ARBA00004141"/>
    </source>
</evidence>
<evidence type="ECO:0000256" key="11">
    <source>
        <dbReference type="PROSITE-ProRule" id="PRU00023"/>
    </source>
</evidence>
<sequence length="1181" mass="132269">MNFFGFIFKTTKNVKLFKEQLETKSKGGSSRDLIADAGVCLRSESPLLVLRVAENGSVKEFKRIISGDVTRLNVADSRGRKAVHHASLKNQVGILKIIALYKGNLSSEDLDGNTPLHLAVKVEATDAIDFLLAHGADGTILNKKQQSVLHLAAELNKTLAFPVLAKHSHLLDAGQSGEHGRTPLHLACIHNSHECVRILLEDFKASPHRTCSYSFLPVHEAAKHASFKAFLHLLAIGEKCGYPMREMVNLPDAEGNLALHSAIHGGDSRIVRLCIESGAKISTPQKQLSTPVHLACAQGSLDIVMLMLEIQPEEKDRSLSSCDMEHMTPLHYAAMFDNKDLVEYLESQGAYLNVVDKKKCTPLHLAASNCAWETVRLLIQLDTDVKLQDIDGRTVLHEIVKHHDNLKTILDQDIVVFVTPILELQDTRGNTALHIAAKNGQSKTVAYLLSLGSSITGKNFEGENVFHIACRYGHTKIIEQIIHHKKFSCVLNDGNGSGSTPFHIAASEGHHGVLEVLMKKGAILHRDHEGRTPLHSAAENGKKDVLNLILNTHSHLINLTDNYGNTPLHSAASKNQGKIADLLLRLNCRLSYNEGGYSAVDLALLNNFVEVTYVMVMHKTRGDEVLGLCAGKYPCVMSALVAKMPAVAKAVLDKSVRKSLNEKPDSTDFRVDYDFKWLKRPAGCDDNKYRNQKFLPILNEMVTYSRVGLLSHDLSIKYLEMKWNAYGKYFQYLILILYLIYLSLLTIVATSFFTKDDDFFVRWRWLNSPITKTSQGNDSCGESVSEPFNTALLTNEDYEDDALEKYVNENMYSKGTLQMMENFIAVISVVNICIEMTSIYRHGVKYCLNVDTWVFLGLNFACVVARWDIMLSHPSLAIAAFLGWFYLLLIMQRFDSVGLYVSMFLEILKTLLRVLIIFSILIVAFAMAFYVLLSNGNHIGFADLSISIMRTFSMMLGDLDFMNTFLFPYHCESLEQQNKTNLKMYATIPECKYLRRIPYPMATFTTVCVYMVFMPIVMINLLIGLAVGDIESVRKNAQFKRLAMQVQSHTHLEKVLPKCFLDKVDQDMIVEYPNASKTRMTLMDYVVRIFKQTSPGHEDSDKVNIESDNVVECLGKLSSDVESITSVVHSNQMLMQLICQKLNINTDSTPSSTRTGISSKFKFQAAVDQCLQQSSLDISET</sequence>
<feature type="repeat" description="ANK" evidence="11">
    <location>
        <begin position="111"/>
        <end position="143"/>
    </location>
</feature>
<evidence type="ECO:0000256" key="12">
    <source>
        <dbReference type="SAM" id="Phobius"/>
    </source>
</evidence>
<gene>
    <name evidence="14" type="ORF">AFUS01_LOCUS10433</name>
</gene>
<feature type="domain" description="Ion transport" evidence="13">
    <location>
        <begin position="801"/>
        <end position="1037"/>
    </location>
</feature>
<keyword evidence="6 11" id="KW-0040">ANK repeat</keyword>
<feature type="transmembrane region" description="Helical" evidence="12">
    <location>
        <begin position="823"/>
        <end position="840"/>
    </location>
</feature>
<dbReference type="AlphaFoldDB" id="A0A8J2P253"/>
<keyword evidence="5 12" id="KW-1133">Transmembrane helix</keyword>
<feature type="repeat" description="ANK" evidence="11">
    <location>
        <begin position="254"/>
        <end position="286"/>
    </location>
</feature>
<dbReference type="EMBL" id="CAJVCH010077501">
    <property type="protein sequence ID" value="CAG7721204.1"/>
    <property type="molecule type" value="Genomic_DNA"/>
</dbReference>
<keyword evidence="15" id="KW-1185">Reference proteome</keyword>
<keyword evidence="9" id="KW-0325">Glycoprotein</keyword>
<evidence type="ECO:0000256" key="4">
    <source>
        <dbReference type="ARBA" id="ARBA00022737"/>
    </source>
</evidence>
<keyword evidence="10" id="KW-0407">Ion channel</keyword>
<evidence type="ECO:0000313" key="15">
    <source>
        <dbReference type="Proteomes" id="UP000708208"/>
    </source>
</evidence>
<evidence type="ECO:0000256" key="9">
    <source>
        <dbReference type="ARBA" id="ARBA00023180"/>
    </source>
</evidence>
<evidence type="ECO:0000256" key="8">
    <source>
        <dbReference type="ARBA" id="ARBA00023136"/>
    </source>
</evidence>
<feature type="transmembrane region" description="Helical" evidence="12">
    <location>
        <begin position="1002"/>
        <end position="1027"/>
    </location>
</feature>
<dbReference type="InterPro" id="IPR005821">
    <property type="entry name" value="Ion_trans_dom"/>
</dbReference>
<feature type="repeat" description="ANK" evidence="11">
    <location>
        <begin position="358"/>
        <end position="390"/>
    </location>
</feature>
<evidence type="ECO:0000256" key="5">
    <source>
        <dbReference type="ARBA" id="ARBA00022989"/>
    </source>
</evidence>
<evidence type="ECO:0000259" key="13">
    <source>
        <dbReference type="Pfam" id="PF00520"/>
    </source>
</evidence>
<organism evidence="14 15">
    <name type="scientific">Allacma fusca</name>
    <dbReference type="NCBI Taxonomy" id="39272"/>
    <lineage>
        <taxon>Eukaryota</taxon>
        <taxon>Metazoa</taxon>
        <taxon>Ecdysozoa</taxon>
        <taxon>Arthropoda</taxon>
        <taxon>Hexapoda</taxon>
        <taxon>Collembola</taxon>
        <taxon>Symphypleona</taxon>
        <taxon>Sminthuridae</taxon>
        <taxon>Allacma</taxon>
    </lineage>
</organism>
<dbReference type="PROSITE" id="PS50297">
    <property type="entry name" value="ANK_REP_REGION"/>
    <property type="match status" value="9"/>
</dbReference>
<name>A0A8J2P253_9HEXA</name>
<accession>A0A8J2P253</accession>
<keyword evidence="2" id="KW-0813">Transport</keyword>
<keyword evidence="8 12" id="KW-0472">Membrane</keyword>
<feature type="repeat" description="ANK" evidence="11">
    <location>
        <begin position="563"/>
        <end position="595"/>
    </location>
</feature>
<comment type="subcellular location">
    <subcellularLocation>
        <location evidence="1">Membrane</location>
        <topology evidence="1">Multi-pass membrane protein</topology>
    </subcellularLocation>
</comment>
<evidence type="ECO:0000256" key="2">
    <source>
        <dbReference type="ARBA" id="ARBA00022448"/>
    </source>
</evidence>
<feature type="repeat" description="ANK" evidence="11">
    <location>
        <begin position="529"/>
        <end position="561"/>
    </location>
</feature>
<feature type="repeat" description="ANK" evidence="11">
    <location>
        <begin position="179"/>
        <end position="201"/>
    </location>
</feature>
<protein>
    <recommendedName>
        <fullName evidence="13">Ion transport domain-containing protein</fullName>
    </recommendedName>
</protein>
<feature type="transmembrane region" description="Helical" evidence="12">
    <location>
        <begin position="729"/>
        <end position="754"/>
    </location>
</feature>
<dbReference type="Pfam" id="PF13606">
    <property type="entry name" value="Ank_3"/>
    <property type="match status" value="1"/>
</dbReference>
<dbReference type="GO" id="GO:0005216">
    <property type="term" value="F:monoatomic ion channel activity"/>
    <property type="evidence" value="ECO:0007669"/>
    <property type="project" value="InterPro"/>
</dbReference>
<dbReference type="GO" id="GO:0034703">
    <property type="term" value="C:cation channel complex"/>
    <property type="evidence" value="ECO:0007669"/>
    <property type="project" value="UniProtKB-ARBA"/>
</dbReference>
<dbReference type="Pfam" id="PF00520">
    <property type="entry name" value="Ion_trans"/>
    <property type="match status" value="1"/>
</dbReference>
<dbReference type="PANTHER" id="PTHR47143:SF1">
    <property type="entry name" value="ION_TRANS DOMAIN-CONTAINING PROTEIN"/>
    <property type="match status" value="1"/>
</dbReference>
<keyword evidence="3 12" id="KW-0812">Transmembrane</keyword>
<dbReference type="InterPro" id="IPR052076">
    <property type="entry name" value="TRP_cation_channel"/>
</dbReference>
<feature type="repeat" description="ANK" evidence="11">
    <location>
        <begin position="428"/>
        <end position="460"/>
    </location>
</feature>
<feature type="transmembrane region" description="Helical" evidence="12">
    <location>
        <begin position="876"/>
        <end position="894"/>
    </location>
</feature>
<proteinExistence type="predicted"/>
<evidence type="ECO:0000256" key="7">
    <source>
        <dbReference type="ARBA" id="ARBA00023065"/>
    </source>
</evidence>
<evidence type="ECO:0000256" key="10">
    <source>
        <dbReference type="ARBA" id="ARBA00023303"/>
    </source>
</evidence>
<dbReference type="Proteomes" id="UP000708208">
    <property type="component" value="Unassembled WGS sequence"/>
</dbReference>
<keyword evidence="4" id="KW-0677">Repeat</keyword>
<dbReference type="OrthoDB" id="1661883at2759"/>
<feature type="repeat" description="ANK" evidence="11">
    <location>
        <begin position="325"/>
        <end position="357"/>
    </location>
</feature>
<dbReference type="InterPro" id="IPR002110">
    <property type="entry name" value="Ankyrin_rpt"/>
</dbReference>
<comment type="caution">
    <text evidence="14">The sequence shown here is derived from an EMBL/GenBank/DDBJ whole genome shotgun (WGS) entry which is preliminary data.</text>
</comment>
<evidence type="ECO:0000313" key="14">
    <source>
        <dbReference type="EMBL" id="CAG7721204.1"/>
    </source>
</evidence>
<dbReference type="PROSITE" id="PS50088">
    <property type="entry name" value="ANK_REPEAT"/>
    <property type="match status" value="9"/>
</dbReference>
<dbReference type="Pfam" id="PF00023">
    <property type="entry name" value="Ank"/>
    <property type="match status" value="1"/>
</dbReference>
<keyword evidence="7" id="KW-0406">Ion transport</keyword>
<evidence type="ECO:0000256" key="3">
    <source>
        <dbReference type="ARBA" id="ARBA00022692"/>
    </source>
</evidence>
<feature type="repeat" description="ANK" evidence="11">
    <location>
        <begin position="497"/>
        <end position="529"/>
    </location>
</feature>